<gene>
    <name evidence="1" type="ORF">LQ327_02620</name>
</gene>
<dbReference type="PANTHER" id="PTHR10091">
    <property type="entry name" value="ALDOSE-1-EPIMERASE"/>
    <property type="match status" value="1"/>
</dbReference>
<organism evidence="1 2">
    <name type="scientific">Actinomycetospora endophytica</name>
    <dbReference type="NCBI Taxonomy" id="2291215"/>
    <lineage>
        <taxon>Bacteria</taxon>
        <taxon>Bacillati</taxon>
        <taxon>Actinomycetota</taxon>
        <taxon>Actinomycetes</taxon>
        <taxon>Pseudonocardiales</taxon>
        <taxon>Pseudonocardiaceae</taxon>
        <taxon>Actinomycetospora</taxon>
    </lineage>
</organism>
<dbReference type="SUPFAM" id="SSF74650">
    <property type="entry name" value="Galactose mutarotase-like"/>
    <property type="match status" value="1"/>
</dbReference>
<dbReference type="CDD" id="cd09022">
    <property type="entry name" value="Aldose_epim_Ec_YihR"/>
    <property type="match status" value="1"/>
</dbReference>
<evidence type="ECO:0000313" key="2">
    <source>
        <dbReference type="Proteomes" id="UP001199469"/>
    </source>
</evidence>
<dbReference type="PANTHER" id="PTHR10091:SF0">
    <property type="entry name" value="GALACTOSE MUTAROTASE"/>
    <property type="match status" value="1"/>
</dbReference>
<dbReference type="Pfam" id="PF01263">
    <property type="entry name" value="Aldose_epim"/>
    <property type="match status" value="1"/>
</dbReference>
<dbReference type="InterPro" id="IPR037480">
    <property type="entry name" value="YihR-like"/>
</dbReference>
<reference evidence="1 2" key="1">
    <citation type="submission" date="2021-11" db="EMBL/GenBank/DDBJ databases">
        <title>Draft genome sequence of Actinomycetospora sp. SF1 isolated from the rhizosphere soil.</title>
        <authorList>
            <person name="Duangmal K."/>
            <person name="Chantavorakit T."/>
        </authorList>
    </citation>
    <scope>NUCLEOTIDE SEQUENCE [LARGE SCALE GENOMIC DNA]</scope>
    <source>
        <strain evidence="1 2">TBRC 5722</strain>
    </source>
</reference>
<dbReference type="EMBL" id="JAJNDB010000001">
    <property type="protein sequence ID" value="MCD2192289.1"/>
    <property type="molecule type" value="Genomic_DNA"/>
</dbReference>
<dbReference type="RefSeq" id="WP_230729969.1">
    <property type="nucleotide sequence ID" value="NZ_JAJNDB010000001.1"/>
</dbReference>
<protein>
    <submittedName>
        <fullName evidence="1">Aldose 1-epimerase family protein</fullName>
    </submittedName>
</protein>
<sequence length="306" mass="32086">MAATGEQYEVRSGAAHAVVTEVGAGLRAFTVDGTDHVETFAEDATPPMGAGCVLIPWPNRTAGARFTWRGETHELEATEPERGHAIHGLVRRRPWQVTAHDDAAITLAVDVPGGTDPEAHGWPQPLHVETTYAVDGEAGSLTVSHSLTNTGNADVPAGVGTHPYLRAGDHPSGECTLSVATGTVLDVDDALVPTGPARELAPGESLRRGRRVADLDLDTCFGVIGGVAGVLAELRAPDGTGTRLWGDRNIAWVQAFTPESPFGRPGQAVAVEPMTCPPDALNSGTDLVVLQPGATWTVRWGLEALR</sequence>
<comment type="caution">
    <text evidence="1">The sequence shown here is derived from an EMBL/GenBank/DDBJ whole genome shotgun (WGS) entry which is preliminary data.</text>
</comment>
<dbReference type="Proteomes" id="UP001199469">
    <property type="component" value="Unassembled WGS sequence"/>
</dbReference>
<dbReference type="InterPro" id="IPR008183">
    <property type="entry name" value="Aldose_1/G6P_1-epimerase"/>
</dbReference>
<dbReference type="InterPro" id="IPR014718">
    <property type="entry name" value="GH-type_carb-bd"/>
</dbReference>
<proteinExistence type="predicted"/>
<name>A0ABS8P2G0_9PSEU</name>
<dbReference type="Gene3D" id="2.70.98.10">
    <property type="match status" value="1"/>
</dbReference>
<evidence type="ECO:0000313" key="1">
    <source>
        <dbReference type="EMBL" id="MCD2192289.1"/>
    </source>
</evidence>
<keyword evidence="2" id="KW-1185">Reference proteome</keyword>
<accession>A0ABS8P2G0</accession>
<dbReference type="InterPro" id="IPR011013">
    <property type="entry name" value="Gal_mutarotase_sf_dom"/>
</dbReference>